<feature type="domain" description="CN hydrolase" evidence="2">
    <location>
        <begin position="1"/>
        <end position="246"/>
    </location>
</feature>
<dbReference type="InterPro" id="IPR036526">
    <property type="entry name" value="C-N_Hydrolase_sf"/>
</dbReference>
<name>A0A8D5UFD7_9BACL</name>
<sequence length="285" mass="32643">MRIGLAQIRPALGRLDRNLALHREMIQQAKENQVDLLIFPELSLTGYQLQDLTYEVARTMDHPEIQELVSLSEEMDLVFGMVEESPDHILYNAGVYASGGRIVHVHRKVYLPTYGMFDEARYFGRGRNIRSFETRFGRMGMLICEDMWHVSVPYLLAQDGAEWLIVLSNSPARRVGSEGLGSEQVWHRLLSTHAMLHGSYVFFSHRVGVEDGVTFFGGSMAYDPFGRLIKQGALFEPELVLVDVKPDQIRRARFQMPMLRDEDVELTARELNRIIAQRTEEGTRS</sequence>
<organism evidence="3 4">
    <name type="scientific">Polycladomyces abyssicola</name>
    <dbReference type="NCBI Taxonomy" id="1125966"/>
    <lineage>
        <taxon>Bacteria</taxon>
        <taxon>Bacillati</taxon>
        <taxon>Bacillota</taxon>
        <taxon>Bacilli</taxon>
        <taxon>Bacillales</taxon>
        <taxon>Thermoactinomycetaceae</taxon>
        <taxon>Polycladomyces</taxon>
    </lineage>
</organism>
<dbReference type="Pfam" id="PF00795">
    <property type="entry name" value="CN_hydrolase"/>
    <property type="match status" value="1"/>
</dbReference>
<dbReference type="SUPFAM" id="SSF56317">
    <property type="entry name" value="Carbon-nitrogen hydrolase"/>
    <property type="match status" value="1"/>
</dbReference>
<dbReference type="PROSITE" id="PS50263">
    <property type="entry name" value="CN_HYDROLASE"/>
    <property type="match status" value="1"/>
</dbReference>
<evidence type="ECO:0000256" key="1">
    <source>
        <dbReference type="ARBA" id="ARBA00022801"/>
    </source>
</evidence>
<protein>
    <submittedName>
        <fullName evidence="3">Carbon-nitrogen hydrolase</fullName>
    </submittedName>
</protein>
<accession>A0A8D5UFD7</accession>
<dbReference type="GO" id="GO:0033388">
    <property type="term" value="P:putrescine biosynthetic process from arginine"/>
    <property type="evidence" value="ECO:0007669"/>
    <property type="project" value="TreeGrafter"/>
</dbReference>
<dbReference type="KEGG" id="pabs:JIR001_10770"/>
<keyword evidence="1 3" id="KW-0378">Hydrolase</keyword>
<dbReference type="RefSeq" id="WP_212774552.1">
    <property type="nucleotide sequence ID" value="NZ_AP024601.1"/>
</dbReference>
<dbReference type="PANTHER" id="PTHR43674">
    <property type="entry name" value="NITRILASE C965.09-RELATED"/>
    <property type="match status" value="1"/>
</dbReference>
<evidence type="ECO:0000259" key="2">
    <source>
        <dbReference type="PROSITE" id="PS50263"/>
    </source>
</evidence>
<evidence type="ECO:0000313" key="4">
    <source>
        <dbReference type="Proteomes" id="UP000677436"/>
    </source>
</evidence>
<dbReference type="PANTHER" id="PTHR43674:SF2">
    <property type="entry name" value="BETA-UREIDOPROPIONASE"/>
    <property type="match status" value="1"/>
</dbReference>
<dbReference type="GO" id="GO:0050126">
    <property type="term" value="F:N-carbamoylputrescine amidase activity"/>
    <property type="evidence" value="ECO:0007669"/>
    <property type="project" value="TreeGrafter"/>
</dbReference>
<gene>
    <name evidence="3" type="ORF">JIR001_10770</name>
</gene>
<dbReference type="AlphaFoldDB" id="A0A8D5UFD7"/>
<proteinExistence type="predicted"/>
<evidence type="ECO:0000313" key="3">
    <source>
        <dbReference type="EMBL" id="BCU81294.1"/>
    </source>
</evidence>
<reference evidence="3" key="2">
    <citation type="journal article" date="2021" name="Microbiol. Resour. Announc.">
        <title>Complete Genome Sequence of Polycladomyces abyssicola JIR-001T, Isolated from Hemipelagic Sediment in Deep Seawater.</title>
        <authorList>
            <person name="Tsubouchi T."/>
            <person name="Kaneko Y."/>
        </authorList>
    </citation>
    <scope>NUCLEOTIDE SEQUENCE</scope>
    <source>
        <strain evidence="3">JIR-001</strain>
    </source>
</reference>
<dbReference type="CDD" id="cd07586">
    <property type="entry name" value="nitrilase_8"/>
    <property type="match status" value="1"/>
</dbReference>
<dbReference type="InterPro" id="IPR050345">
    <property type="entry name" value="Aliph_Amidase/BUP"/>
</dbReference>
<dbReference type="Gene3D" id="3.60.110.10">
    <property type="entry name" value="Carbon-nitrogen hydrolase"/>
    <property type="match status" value="1"/>
</dbReference>
<dbReference type="EMBL" id="AP024601">
    <property type="protein sequence ID" value="BCU81294.1"/>
    <property type="molecule type" value="Genomic_DNA"/>
</dbReference>
<reference evidence="3" key="1">
    <citation type="journal article" date="2013" name="Int. J. Syst. Evol. Microbiol.">
        <title>Polycladomyces abyssicola gen. nov., sp. nov., a thermophilic filamentous bacterium isolated from hemipelagic sediment.</title>
        <authorList>
            <person name="Tsubouchi T."/>
            <person name="Shimane Y."/>
            <person name="Mori K."/>
            <person name="Usui K."/>
            <person name="Hiraki T."/>
            <person name="Tame A."/>
            <person name="Uematsu K."/>
            <person name="Maruyama T."/>
            <person name="Hatada Y."/>
        </authorList>
    </citation>
    <scope>NUCLEOTIDE SEQUENCE</scope>
    <source>
        <strain evidence="3">JIR-001</strain>
    </source>
</reference>
<dbReference type="InterPro" id="IPR003010">
    <property type="entry name" value="C-N_Hydrolase"/>
</dbReference>
<keyword evidence="4" id="KW-1185">Reference proteome</keyword>
<dbReference type="Proteomes" id="UP000677436">
    <property type="component" value="Chromosome"/>
</dbReference>